<sequence>MLGQFQNMFAPVAHLLESQAAVSPFVHHPTLQAQWKEDLQEVNELLAEDCELSHKDMKSIKRIQEIFIYGAERFMERAVNQVWQALSVDEKKAKVKASLSRPQIPQRTPEWYLQGQQVLTASEFETLYASERAYASLVITKSLPPVPRTTSRLACPTAEMSPFDWGIRFEPVVKSVFESSWLVKIAECGRITHPTDTNLAASPDGIIVEGGERLGRLVEIKCPISREIGGAIPFGYWCQMQIQMEVTGLDECEYLEVKLESAQARKGYEPPTKTPVASGTLRLFKKDEEYTYSYTETEKEGWTLEETIPWHVASYHTVTVQRDNQWFQQTASLREQFWKDVAEAKAGTFKIPAPSGRAKVCKIQDTPLQRTPPS</sequence>
<feature type="domain" description="YqaJ viral recombinase" evidence="1">
    <location>
        <begin position="111"/>
        <end position="249"/>
    </location>
</feature>
<dbReference type="Gene3D" id="3.90.320.10">
    <property type="match status" value="1"/>
</dbReference>
<name>A0A6C0BCS4_9ZZZZ</name>
<evidence type="ECO:0000259" key="1">
    <source>
        <dbReference type="Pfam" id="PF09588"/>
    </source>
</evidence>
<dbReference type="Pfam" id="PF09588">
    <property type="entry name" value="YqaJ"/>
    <property type="match status" value="1"/>
</dbReference>
<protein>
    <recommendedName>
        <fullName evidence="1">YqaJ viral recombinase domain-containing protein</fullName>
    </recommendedName>
</protein>
<dbReference type="AlphaFoldDB" id="A0A6C0BCS4"/>
<dbReference type="InterPro" id="IPR011335">
    <property type="entry name" value="Restrct_endonuc-II-like"/>
</dbReference>
<dbReference type="InterPro" id="IPR011604">
    <property type="entry name" value="PDDEXK-like_dom_sf"/>
</dbReference>
<accession>A0A6C0BCS4</accession>
<proteinExistence type="predicted"/>
<dbReference type="EMBL" id="MN739113">
    <property type="protein sequence ID" value="QHS89551.1"/>
    <property type="molecule type" value="Genomic_DNA"/>
</dbReference>
<evidence type="ECO:0000313" key="2">
    <source>
        <dbReference type="EMBL" id="QHS89551.1"/>
    </source>
</evidence>
<dbReference type="InterPro" id="IPR019080">
    <property type="entry name" value="YqaJ_viral_recombinase"/>
</dbReference>
<dbReference type="InterPro" id="IPR051703">
    <property type="entry name" value="NF-kappa-B_Signaling_Reg"/>
</dbReference>
<dbReference type="PANTHER" id="PTHR46609:SF6">
    <property type="entry name" value="EXONUCLEASE, PHAGE-TYPE_RECB, C-TERMINAL DOMAIN-CONTAINING PROTEIN-RELATED"/>
    <property type="match status" value="1"/>
</dbReference>
<dbReference type="SUPFAM" id="SSF52980">
    <property type="entry name" value="Restriction endonuclease-like"/>
    <property type="match status" value="1"/>
</dbReference>
<reference evidence="2" key="1">
    <citation type="journal article" date="2020" name="Nature">
        <title>Giant virus diversity and host interactions through global metagenomics.</title>
        <authorList>
            <person name="Schulz F."/>
            <person name="Roux S."/>
            <person name="Paez-Espino D."/>
            <person name="Jungbluth S."/>
            <person name="Walsh D.A."/>
            <person name="Denef V.J."/>
            <person name="McMahon K.D."/>
            <person name="Konstantinidis K.T."/>
            <person name="Eloe-Fadrosh E.A."/>
            <person name="Kyrpides N.C."/>
            <person name="Woyke T."/>
        </authorList>
    </citation>
    <scope>NUCLEOTIDE SEQUENCE</scope>
    <source>
        <strain evidence="2">GVMAG-M-3300010158-60</strain>
    </source>
</reference>
<dbReference type="PANTHER" id="PTHR46609">
    <property type="entry name" value="EXONUCLEASE, PHAGE-TYPE/RECB, C-TERMINAL DOMAIN-CONTAINING PROTEIN"/>
    <property type="match status" value="1"/>
</dbReference>
<organism evidence="2">
    <name type="scientific">viral metagenome</name>
    <dbReference type="NCBI Taxonomy" id="1070528"/>
    <lineage>
        <taxon>unclassified sequences</taxon>
        <taxon>metagenomes</taxon>
        <taxon>organismal metagenomes</taxon>
    </lineage>
</organism>